<dbReference type="Pfam" id="PF00022">
    <property type="entry name" value="Actin"/>
    <property type="match status" value="1"/>
</dbReference>
<evidence type="ECO:0000256" key="2">
    <source>
        <dbReference type="RuleBase" id="RU000487"/>
    </source>
</evidence>
<dbReference type="OrthoDB" id="10273454at2759"/>
<evidence type="ECO:0000313" key="3">
    <source>
        <dbReference type="EMBL" id="VDI33313.1"/>
    </source>
</evidence>
<dbReference type="EMBL" id="UYJE01005022">
    <property type="protein sequence ID" value="VDI33313.1"/>
    <property type="molecule type" value="Genomic_DNA"/>
</dbReference>
<proteinExistence type="inferred from homology"/>
<dbReference type="InterPro" id="IPR043129">
    <property type="entry name" value="ATPase_NBD"/>
</dbReference>
<dbReference type="PANTHER" id="PTHR11937">
    <property type="entry name" value="ACTIN"/>
    <property type="match status" value="1"/>
</dbReference>
<comment type="similarity">
    <text evidence="2">Belongs to the actin family.</text>
</comment>
<reference evidence="3" key="1">
    <citation type="submission" date="2018-11" db="EMBL/GenBank/DDBJ databases">
        <authorList>
            <person name="Alioto T."/>
            <person name="Alioto T."/>
        </authorList>
    </citation>
    <scope>NUCLEOTIDE SEQUENCE</scope>
</reference>
<dbReference type="Gene3D" id="3.30.420.40">
    <property type="match status" value="2"/>
</dbReference>
<keyword evidence="4" id="KW-1185">Reference proteome</keyword>
<sequence length="383" mass="42619">MSAPGYDDDIVAVIIDNGSGMIKAGFAGDDAPSAVISAITGRPRHQTEMVKQGYQEQECFVGDEAQNKRGILKMTYPIEHGIITNWDDMEKLWYHTFYNELRVVPEQHPVILTEAPMNPKANREKMTEFFFESLNAPAFYVAIPAVLSLCASGRTTGIVFDSGVGVSHAVPIYEGYAIPHTIKRSELAGRDLTAYLQTILPEKTHYDFASPYMEGIASDIKEKMCYVSLDFEQEMDTSVKSSSLEKSYELPDGDVLTIGKERFRCAEALFQPSFLGMEQSGIHEMLHNSIMMSDIDMRKDLYSNIMLSGGSTMFPGIADRLKKEMEALSPSAMKTKIIAPPERLYSAWIGGSILCSLCTLGKMCISKQEYDESGPSIVHRKCF</sequence>
<dbReference type="InterPro" id="IPR004001">
    <property type="entry name" value="Actin_CS"/>
</dbReference>
<comment type="caution">
    <text evidence="3">The sequence shown here is derived from an EMBL/GenBank/DDBJ whole genome shotgun (WGS) entry which is preliminary data.</text>
</comment>
<evidence type="ECO:0000313" key="4">
    <source>
        <dbReference type="Proteomes" id="UP000596742"/>
    </source>
</evidence>
<evidence type="ECO:0000256" key="1">
    <source>
        <dbReference type="ARBA" id="ARBA00003520"/>
    </source>
</evidence>
<dbReference type="SMART" id="SM00268">
    <property type="entry name" value="ACTIN"/>
    <property type="match status" value="1"/>
</dbReference>
<dbReference type="FunFam" id="3.30.420.40:FF:000404">
    <property type="entry name" value="Major actin"/>
    <property type="match status" value="1"/>
</dbReference>
<dbReference type="InterPro" id="IPR004000">
    <property type="entry name" value="Actin"/>
</dbReference>
<gene>
    <name evidence="3" type="ORF">MGAL_10B078516</name>
</gene>
<protein>
    <recommendedName>
        <fullName evidence="5">Actin</fullName>
    </recommendedName>
</protein>
<dbReference type="AlphaFoldDB" id="A0A8B6EF40"/>
<comment type="function">
    <text evidence="1">Actins are highly conserved proteins that are involved in various types of cell motility and are ubiquitously expressed in all eukaryotic cells.</text>
</comment>
<dbReference type="PROSITE" id="PS00406">
    <property type="entry name" value="ACTINS_1"/>
    <property type="match status" value="1"/>
</dbReference>
<dbReference type="Proteomes" id="UP000596742">
    <property type="component" value="Unassembled WGS sequence"/>
</dbReference>
<evidence type="ECO:0008006" key="5">
    <source>
        <dbReference type="Google" id="ProtNLM"/>
    </source>
</evidence>
<accession>A0A8B6EF40</accession>
<dbReference type="FunFam" id="3.90.640.10:FF:000047">
    <property type="entry name" value="Actin, alpha skeletal muscle"/>
    <property type="match status" value="1"/>
</dbReference>
<dbReference type="PRINTS" id="PR00190">
    <property type="entry name" value="ACTIN"/>
</dbReference>
<name>A0A8B6EF40_MYTGA</name>
<dbReference type="FunFam" id="3.30.420.40:FF:000291">
    <property type="entry name" value="Actin, alpha skeletal muscle"/>
    <property type="match status" value="1"/>
</dbReference>
<dbReference type="SUPFAM" id="SSF53067">
    <property type="entry name" value="Actin-like ATPase domain"/>
    <property type="match status" value="2"/>
</dbReference>
<organism evidence="3 4">
    <name type="scientific">Mytilus galloprovincialis</name>
    <name type="common">Mediterranean mussel</name>
    <dbReference type="NCBI Taxonomy" id="29158"/>
    <lineage>
        <taxon>Eukaryota</taxon>
        <taxon>Metazoa</taxon>
        <taxon>Spiralia</taxon>
        <taxon>Lophotrochozoa</taxon>
        <taxon>Mollusca</taxon>
        <taxon>Bivalvia</taxon>
        <taxon>Autobranchia</taxon>
        <taxon>Pteriomorphia</taxon>
        <taxon>Mytilida</taxon>
        <taxon>Mytiloidea</taxon>
        <taxon>Mytilidae</taxon>
        <taxon>Mytilinae</taxon>
        <taxon>Mytilus</taxon>
    </lineage>
</organism>
<dbReference type="Gene3D" id="3.90.640.10">
    <property type="entry name" value="Actin, Chain A, domain 4"/>
    <property type="match status" value="1"/>
</dbReference>